<dbReference type="Proteomes" id="UP000481109">
    <property type="component" value="Unassembled WGS sequence"/>
</dbReference>
<comment type="caution">
    <text evidence="2">The sequence shown here is derived from an EMBL/GenBank/DDBJ whole genome shotgun (WGS) entry which is preliminary data.</text>
</comment>
<evidence type="ECO:0000256" key="1">
    <source>
        <dbReference type="SAM" id="MobiDB-lite"/>
    </source>
</evidence>
<dbReference type="EMBL" id="JAAKZW010000065">
    <property type="protein sequence ID" value="NGO77450.1"/>
    <property type="molecule type" value="Genomic_DNA"/>
</dbReference>
<feature type="region of interest" description="Disordered" evidence="1">
    <location>
        <begin position="1"/>
        <end position="22"/>
    </location>
</feature>
<dbReference type="GO" id="GO:0032259">
    <property type="term" value="P:methylation"/>
    <property type="evidence" value="ECO:0007669"/>
    <property type="project" value="UniProtKB-KW"/>
</dbReference>
<reference evidence="2 3" key="1">
    <citation type="submission" date="2020-02" db="EMBL/GenBank/DDBJ databases">
        <title>Whole-genome analyses of novel actinobacteria.</title>
        <authorList>
            <person name="Sahin N."/>
            <person name="Tokatli A."/>
        </authorList>
    </citation>
    <scope>NUCLEOTIDE SEQUENCE [LARGE SCALE GENOMIC DNA]</scope>
    <source>
        <strain evidence="2 3">YC504</strain>
    </source>
</reference>
<dbReference type="SUPFAM" id="SSF53335">
    <property type="entry name" value="S-adenosyl-L-methionine-dependent methyltransferases"/>
    <property type="match status" value="1"/>
</dbReference>
<keyword evidence="2" id="KW-0489">Methyltransferase</keyword>
<sequence length="287" mass="30729">MTPTLAQRHLTHPGTSTPRATDAHLGARDWAEIQERMLVPLYDAVHERLEVGAGTRLLGLGCGSGLALLMAATRGASVTGVEHLCPERLALARERLLPDGLWDDHAADARLMEGGPEAAVDVGRPPYNMITAFQPIGCMAGDSEGLAPLLERAAPLAERGSTVVLAGWGPPERCTTSSVLRVATRLADPLRSTGSWRPSERDDLEDVAQRAGLKPDGSGRVACPFGYADMDSAVRGLLSTGLFDAAVGATDARQVRKELTESLHPHLRRDGTVWMANVFRYLVARTT</sequence>
<evidence type="ECO:0000313" key="2">
    <source>
        <dbReference type="EMBL" id="NGO77450.1"/>
    </source>
</evidence>
<dbReference type="Gene3D" id="3.40.50.150">
    <property type="entry name" value="Vaccinia Virus protein VP39"/>
    <property type="match status" value="1"/>
</dbReference>
<gene>
    <name evidence="2" type="ORF">G6045_17540</name>
</gene>
<accession>A0A6G4XKU0</accession>
<dbReference type="RefSeq" id="WP_165332914.1">
    <property type="nucleotide sequence ID" value="NZ_JAAKZW010000065.1"/>
</dbReference>
<proteinExistence type="predicted"/>
<dbReference type="GO" id="GO:0008168">
    <property type="term" value="F:methyltransferase activity"/>
    <property type="evidence" value="ECO:0007669"/>
    <property type="project" value="UniProtKB-KW"/>
</dbReference>
<protein>
    <submittedName>
        <fullName evidence="2">SAM-dependent methyltransferase</fullName>
    </submittedName>
</protein>
<dbReference type="AlphaFoldDB" id="A0A6G4XKU0"/>
<name>A0A6G4XKU0_9ACTN</name>
<keyword evidence="3" id="KW-1185">Reference proteome</keyword>
<organism evidence="2 3">
    <name type="scientific">Streptomyces mesophilus</name>
    <dbReference type="NCBI Taxonomy" id="1775132"/>
    <lineage>
        <taxon>Bacteria</taxon>
        <taxon>Bacillati</taxon>
        <taxon>Actinomycetota</taxon>
        <taxon>Actinomycetes</taxon>
        <taxon>Kitasatosporales</taxon>
        <taxon>Streptomycetaceae</taxon>
        <taxon>Streptomyces</taxon>
    </lineage>
</organism>
<dbReference type="InterPro" id="IPR029063">
    <property type="entry name" value="SAM-dependent_MTases_sf"/>
</dbReference>
<keyword evidence="2" id="KW-0808">Transferase</keyword>
<evidence type="ECO:0000313" key="3">
    <source>
        <dbReference type="Proteomes" id="UP000481109"/>
    </source>
</evidence>